<evidence type="ECO:0000313" key="3">
    <source>
        <dbReference type="Proteomes" id="UP000188268"/>
    </source>
</evidence>
<protein>
    <submittedName>
        <fullName evidence="2">Uncharacterized protein</fullName>
    </submittedName>
</protein>
<feature type="region of interest" description="Disordered" evidence="1">
    <location>
        <begin position="1"/>
        <end position="29"/>
    </location>
</feature>
<comment type="caution">
    <text evidence="2">The sequence shown here is derived from an EMBL/GenBank/DDBJ whole genome shotgun (WGS) entry which is preliminary data.</text>
</comment>
<keyword evidence="3" id="KW-1185">Reference proteome</keyword>
<dbReference type="AlphaFoldDB" id="A0A1R3FYV6"/>
<accession>A0A1R3FYV6</accession>
<dbReference type="Proteomes" id="UP000188268">
    <property type="component" value="Unassembled WGS sequence"/>
</dbReference>
<evidence type="ECO:0000256" key="1">
    <source>
        <dbReference type="SAM" id="MobiDB-lite"/>
    </source>
</evidence>
<organism evidence="2 3">
    <name type="scientific">Corchorus capsularis</name>
    <name type="common">Jute</name>
    <dbReference type="NCBI Taxonomy" id="210143"/>
    <lineage>
        <taxon>Eukaryota</taxon>
        <taxon>Viridiplantae</taxon>
        <taxon>Streptophyta</taxon>
        <taxon>Embryophyta</taxon>
        <taxon>Tracheophyta</taxon>
        <taxon>Spermatophyta</taxon>
        <taxon>Magnoliopsida</taxon>
        <taxon>eudicotyledons</taxon>
        <taxon>Gunneridae</taxon>
        <taxon>Pentapetalae</taxon>
        <taxon>rosids</taxon>
        <taxon>malvids</taxon>
        <taxon>Malvales</taxon>
        <taxon>Malvaceae</taxon>
        <taxon>Grewioideae</taxon>
        <taxon>Apeibeae</taxon>
        <taxon>Corchorus</taxon>
    </lineage>
</organism>
<dbReference type="Gramene" id="OMO51013">
    <property type="protein sequence ID" value="OMO51013"/>
    <property type="gene ID" value="CCACVL1_30063"/>
</dbReference>
<evidence type="ECO:0000313" key="2">
    <source>
        <dbReference type="EMBL" id="OMO51013.1"/>
    </source>
</evidence>
<reference evidence="2 3" key="1">
    <citation type="submission" date="2013-09" db="EMBL/GenBank/DDBJ databases">
        <title>Corchorus capsularis genome sequencing.</title>
        <authorList>
            <person name="Alam M."/>
            <person name="Haque M.S."/>
            <person name="Islam M.S."/>
            <person name="Emdad E.M."/>
            <person name="Islam M.M."/>
            <person name="Ahmed B."/>
            <person name="Halim A."/>
            <person name="Hossen Q.M.M."/>
            <person name="Hossain M.Z."/>
            <person name="Ahmed R."/>
            <person name="Khan M.M."/>
            <person name="Islam R."/>
            <person name="Rashid M.M."/>
            <person name="Khan S.A."/>
            <person name="Rahman M.S."/>
            <person name="Alam M."/>
        </authorList>
    </citation>
    <scope>NUCLEOTIDE SEQUENCE [LARGE SCALE GENOMIC DNA]</scope>
    <source>
        <strain evidence="3">cv. CVL-1</strain>
        <tissue evidence="2">Whole seedling</tissue>
    </source>
</reference>
<name>A0A1R3FYV6_COCAP</name>
<proteinExistence type="predicted"/>
<dbReference type="EMBL" id="AWWV01015975">
    <property type="protein sequence ID" value="OMO51013.1"/>
    <property type="molecule type" value="Genomic_DNA"/>
</dbReference>
<sequence>MADRNKEQAVIDKETQKPNRPKEAATLKK</sequence>
<gene>
    <name evidence="2" type="ORF">CCACVL1_30063</name>
</gene>